<comment type="subcellular location">
    <subcellularLocation>
        <location evidence="1">Membrane</location>
        <topology evidence="1">Multi-pass membrane protein</topology>
    </subcellularLocation>
</comment>
<keyword evidence="7 8" id="KW-0472">Membrane</keyword>
<dbReference type="KEGG" id="dya:Dyak_GE24793"/>
<organism evidence="11 12">
    <name type="scientific">Drosophila yakuba</name>
    <name type="common">Fruit fly</name>
    <dbReference type="NCBI Taxonomy" id="7245"/>
    <lineage>
        <taxon>Eukaryota</taxon>
        <taxon>Metazoa</taxon>
        <taxon>Ecdysozoa</taxon>
        <taxon>Arthropoda</taxon>
        <taxon>Hexapoda</taxon>
        <taxon>Insecta</taxon>
        <taxon>Pterygota</taxon>
        <taxon>Neoptera</taxon>
        <taxon>Endopterygota</taxon>
        <taxon>Diptera</taxon>
        <taxon>Brachycera</taxon>
        <taxon>Muscomorpha</taxon>
        <taxon>Ephydroidea</taxon>
        <taxon>Drosophilidae</taxon>
        <taxon>Drosophila</taxon>
        <taxon>Sophophora</taxon>
    </lineage>
</organism>
<sequence>MNNSDAGSSMEQLLKVPVYVGLLIKTAAQLMSHPMELVRVNMQANVIHHSRLSINHMFRLMARHGLPGFYYGIVASCLRCTVHTISTYTLFYNLRDNKYVQMLQPYNTSTVLGVTGFWGGILATPFAKLAVIRQADLTRGSYERRNYRNFWRGLTCMYAKGGFIYLFTGWKINSFSSASVAMLYSPISDQVNTMTSWFHTLNEPWISDLVTMALTGSIITVIMTPVDALATLTLNESSHYGRTSYPYLCKKIIRKHGYKGFFFGWKPALIALIPHTVLATFVYRFLLDRYIT</sequence>
<reference evidence="11 12" key="1">
    <citation type="journal article" date="2007" name="Nature">
        <title>Evolution of genes and genomes on the Drosophila phylogeny.</title>
        <authorList>
            <consortium name="Drosophila 12 Genomes Consortium"/>
            <person name="Clark A.G."/>
            <person name="Eisen M.B."/>
            <person name="Smith D.R."/>
            <person name="Bergman C.M."/>
            <person name="Oliver B."/>
            <person name="Markow T.A."/>
            <person name="Kaufman T.C."/>
            <person name="Kellis M."/>
            <person name="Gelbart W."/>
            <person name="Iyer V.N."/>
            <person name="Pollard D.A."/>
            <person name="Sackton T.B."/>
            <person name="Larracuente A.M."/>
            <person name="Singh N.D."/>
            <person name="Abad J.P."/>
            <person name="Abt D.N."/>
            <person name="Adryan B."/>
            <person name="Aguade M."/>
            <person name="Akashi H."/>
            <person name="Anderson W.W."/>
            <person name="Aquadro C.F."/>
            <person name="Ardell D.H."/>
            <person name="Arguello R."/>
            <person name="Artieri C.G."/>
            <person name="Barbash D.A."/>
            <person name="Barker D."/>
            <person name="Barsanti P."/>
            <person name="Batterham P."/>
            <person name="Batzoglou S."/>
            <person name="Begun D."/>
            <person name="Bhutkar A."/>
            <person name="Blanco E."/>
            <person name="Bosak S.A."/>
            <person name="Bradley R.K."/>
            <person name="Brand A.D."/>
            <person name="Brent M.R."/>
            <person name="Brooks A.N."/>
            <person name="Brown R.H."/>
            <person name="Butlin R.K."/>
            <person name="Caggese C."/>
            <person name="Calvi B.R."/>
            <person name="Bernardo de Carvalho A."/>
            <person name="Caspi A."/>
            <person name="Castrezana S."/>
            <person name="Celniker S.E."/>
            <person name="Chang J.L."/>
            <person name="Chapple C."/>
            <person name="Chatterji S."/>
            <person name="Chinwalla A."/>
            <person name="Civetta A."/>
            <person name="Clifton S.W."/>
            <person name="Comeron J.M."/>
            <person name="Costello J.C."/>
            <person name="Coyne J.A."/>
            <person name="Daub J."/>
            <person name="David R.G."/>
            <person name="Delcher A.L."/>
            <person name="Delehaunty K."/>
            <person name="Do C.B."/>
            <person name="Ebling H."/>
            <person name="Edwards K."/>
            <person name="Eickbush T."/>
            <person name="Evans J.D."/>
            <person name="Filipski A."/>
            <person name="Findeiss S."/>
            <person name="Freyhult E."/>
            <person name="Fulton L."/>
            <person name="Fulton R."/>
            <person name="Garcia A.C."/>
            <person name="Gardiner A."/>
            <person name="Garfield D.A."/>
            <person name="Garvin B.E."/>
            <person name="Gibson G."/>
            <person name="Gilbert D."/>
            <person name="Gnerre S."/>
            <person name="Godfrey J."/>
            <person name="Good R."/>
            <person name="Gotea V."/>
            <person name="Gravely B."/>
            <person name="Greenberg A.J."/>
            <person name="Griffiths-Jones S."/>
            <person name="Gross S."/>
            <person name="Guigo R."/>
            <person name="Gustafson E.A."/>
            <person name="Haerty W."/>
            <person name="Hahn M.W."/>
            <person name="Halligan D.L."/>
            <person name="Halpern A.L."/>
            <person name="Halter G.M."/>
            <person name="Han M.V."/>
            <person name="Heger A."/>
            <person name="Hillier L."/>
            <person name="Hinrichs A.S."/>
            <person name="Holmes I."/>
            <person name="Hoskins R.A."/>
            <person name="Hubisz M.J."/>
            <person name="Hultmark D."/>
            <person name="Huntley M.A."/>
            <person name="Jaffe D.B."/>
            <person name="Jagadeeshan S."/>
            <person name="Jeck W.R."/>
            <person name="Johnson J."/>
            <person name="Jones C.D."/>
            <person name="Jordan W.C."/>
            <person name="Karpen G.H."/>
            <person name="Kataoka E."/>
            <person name="Keightley P.D."/>
            <person name="Kheradpour P."/>
            <person name="Kirkness E.F."/>
            <person name="Koerich L.B."/>
            <person name="Kristiansen K."/>
            <person name="Kudrna D."/>
            <person name="Kulathinal R.J."/>
            <person name="Kumar S."/>
            <person name="Kwok R."/>
            <person name="Lander E."/>
            <person name="Langley C.H."/>
            <person name="Lapoint R."/>
            <person name="Lazzaro B.P."/>
            <person name="Lee S.J."/>
            <person name="Levesque L."/>
            <person name="Li R."/>
            <person name="Lin C.F."/>
            <person name="Lin M.F."/>
            <person name="Lindblad-Toh K."/>
            <person name="Llopart A."/>
            <person name="Long M."/>
            <person name="Low L."/>
            <person name="Lozovsky E."/>
            <person name="Lu J."/>
            <person name="Luo M."/>
            <person name="Machado C.A."/>
            <person name="Makalowski W."/>
            <person name="Marzo M."/>
            <person name="Matsuda M."/>
            <person name="Matzkin L."/>
            <person name="McAllister B."/>
            <person name="McBride C.S."/>
            <person name="McKernan B."/>
            <person name="McKernan K."/>
            <person name="Mendez-Lago M."/>
            <person name="Minx P."/>
            <person name="Mollenhauer M.U."/>
            <person name="Montooth K."/>
            <person name="Mount S.M."/>
            <person name="Mu X."/>
            <person name="Myers E."/>
            <person name="Negre B."/>
            <person name="Newfeld S."/>
            <person name="Nielsen R."/>
            <person name="Noor M.A."/>
            <person name="O'Grady P."/>
            <person name="Pachter L."/>
            <person name="Papaceit M."/>
            <person name="Parisi M.J."/>
            <person name="Parisi M."/>
            <person name="Parts L."/>
            <person name="Pedersen J.S."/>
            <person name="Pesole G."/>
            <person name="Phillippy A.M."/>
            <person name="Ponting C.P."/>
            <person name="Pop M."/>
            <person name="Porcelli D."/>
            <person name="Powell J.R."/>
            <person name="Prohaska S."/>
            <person name="Pruitt K."/>
            <person name="Puig M."/>
            <person name="Quesneville H."/>
            <person name="Ram K.R."/>
            <person name="Rand D."/>
            <person name="Rasmussen M.D."/>
            <person name="Reed L.K."/>
            <person name="Reenan R."/>
            <person name="Reily A."/>
            <person name="Remington K.A."/>
            <person name="Rieger T.T."/>
            <person name="Ritchie M.G."/>
            <person name="Robin C."/>
            <person name="Rogers Y.H."/>
            <person name="Rohde C."/>
            <person name="Rozas J."/>
            <person name="Rubenfield M.J."/>
            <person name="Ruiz A."/>
            <person name="Russo S."/>
            <person name="Salzberg S.L."/>
            <person name="Sanchez-Gracia A."/>
            <person name="Saranga D.J."/>
            <person name="Sato H."/>
            <person name="Schaeffer S.W."/>
            <person name="Schatz M.C."/>
            <person name="Schlenke T."/>
            <person name="Schwartz R."/>
            <person name="Segarra C."/>
            <person name="Singh R.S."/>
            <person name="Sirot L."/>
            <person name="Sirota M."/>
            <person name="Sisneros N.B."/>
            <person name="Smith C.D."/>
            <person name="Smith T.F."/>
            <person name="Spieth J."/>
            <person name="Stage D.E."/>
            <person name="Stark A."/>
            <person name="Stephan W."/>
            <person name="Strausberg R.L."/>
            <person name="Strempel S."/>
            <person name="Sturgill D."/>
            <person name="Sutton G."/>
            <person name="Sutton G.G."/>
            <person name="Tao W."/>
            <person name="Teichmann S."/>
            <person name="Tobari Y.N."/>
            <person name="Tomimura Y."/>
            <person name="Tsolas J.M."/>
            <person name="Valente V.L."/>
            <person name="Venter E."/>
            <person name="Venter J.C."/>
            <person name="Vicario S."/>
            <person name="Vieira F.G."/>
            <person name="Vilella A.J."/>
            <person name="Villasante A."/>
            <person name="Walenz B."/>
            <person name="Wang J."/>
            <person name="Wasserman M."/>
            <person name="Watts T."/>
            <person name="Wilson D."/>
            <person name="Wilson R.K."/>
            <person name="Wing R.A."/>
            <person name="Wolfner M.F."/>
            <person name="Wong A."/>
            <person name="Wong G.K."/>
            <person name="Wu C.I."/>
            <person name="Wu G."/>
            <person name="Yamamoto D."/>
            <person name="Yang H.P."/>
            <person name="Yang S.P."/>
            <person name="Yorke J.A."/>
            <person name="Yoshida K."/>
            <person name="Zdobnov E."/>
            <person name="Zhang P."/>
            <person name="Zhang Y."/>
            <person name="Zimin A.V."/>
            <person name="Baldwin J."/>
            <person name="Abdouelleil A."/>
            <person name="Abdulkadir J."/>
            <person name="Abebe A."/>
            <person name="Abera B."/>
            <person name="Abreu J."/>
            <person name="Acer S.C."/>
            <person name="Aftuck L."/>
            <person name="Alexander A."/>
            <person name="An P."/>
            <person name="Anderson E."/>
            <person name="Anderson S."/>
            <person name="Arachi H."/>
            <person name="Azer M."/>
            <person name="Bachantsang P."/>
            <person name="Barry A."/>
            <person name="Bayul T."/>
            <person name="Berlin A."/>
            <person name="Bessette D."/>
            <person name="Bloom T."/>
            <person name="Blye J."/>
            <person name="Boguslavskiy L."/>
            <person name="Bonnet C."/>
            <person name="Boukhgalter B."/>
            <person name="Bourzgui I."/>
            <person name="Brown A."/>
            <person name="Cahill P."/>
            <person name="Channer S."/>
            <person name="Cheshatsang Y."/>
            <person name="Chuda L."/>
            <person name="Citroen M."/>
            <person name="Collymore A."/>
            <person name="Cooke P."/>
            <person name="Costello M."/>
            <person name="D'Aco K."/>
            <person name="Daza R."/>
            <person name="De Haan G."/>
            <person name="DeGray S."/>
            <person name="DeMaso C."/>
            <person name="Dhargay N."/>
            <person name="Dooley K."/>
            <person name="Dooley E."/>
            <person name="Doricent M."/>
            <person name="Dorje P."/>
            <person name="Dorjee K."/>
            <person name="Dupes A."/>
            <person name="Elong R."/>
            <person name="Falk J."/>
            <person name="Farina A."/>
            <person name="Faro S."/>
            <person name="Ferguson D."/>
            <person name="Fisher S."/>
            <person name="Foley C.D."/>
            <person name="Franke A."/>
            <person name="Friedrich D."/>
            <person name="Gadbois L."/>
            <person name="Gearin G."/>
            <person name="Gearin C.R."/>
            <person name="Giannoukos G."/>
            <person name="Goode T."/>
            <person name="Graham J."/>
            <person name="Grandbois E."/>
            <person name="Grewal S."/>
            <person name="Gyaltsen K."/>
            <person name="Hafez N."/>
            <person name="Hagos B."/>
            <person name="Hall J."/>
            <person name="Henson C."/>
            <person name="Hollinger A."/>
            <person name="Honan T."/>
            <person name="Huard M.D."/>
            <person name="Hughes L."/>
            <person name="Hurhula B."/>
            <person name="Husby M.E."/>
            <person name="Kamat A."/>
            <person name="Kanga B."/>
            <person name="Kashin S."/>
            <person name="Khazanovich D."/>
            <person name="Kisner P."/>
            <person name="Lance K."/>
            <person name="Lara M."/>
            <person name="Lee W."/>
            <person name="Lennon N."/>
            <person name="Letendre F."/>
            <person name="LeVine R."/>
            <person name="Lipovsky A."/>
            <person name="Liu X."/>
            <person name="Liu J."/>
            <person name="Liu S."/>
            <person name="Lokyitsang T."/>
            <person name="Lokyitsang Y."/>
            <person name="Lubonja R."/>
            <person name="Lui A."/>
            <person name="MacDonald P."/>
            <person name="Magnisalis V."/>
            <person name="Maru K."/>
            <person name="Matthews C."/>
            <person name="McCusker W."/>
            <person name="McDonough S."/>
            <person name="Mehta T."/>
            <person name="Meldrim J."/>
            <person name="Meneus L."/>
            <person name="Mihai O."/>
            <person name="Mihalev A."/>
            <person name="Mihova T."/>
            <person name="Mittelman R."/>
            <person name="Mlenga V."/>
            <person name="Montmayeur A."/>
            <person name="Mulrain L."/>
            <person name="Navidi A."/>
            <person name="Naylor J."/>
            <person name="Negash T."/>
            <person name="Nguyen T."/>
            <person name="Nguyen N."/>
            <person name="Nicol R."/>
            <person name="Norbu C."/>
            <person name="Norbu N."/>
            <person name="Novod N."/>
            <person name="O'Neill B."/>
            <person name="Osman S."/>
            <person name="Markiewicz E."/>
            <person name="Oyono O.L."/>
            <person name="Patti C."/>
            <person name="Phunkhang P."/>
            <person name="Pierre F."/>
            <person name="Priest M."/>
            <person name="Raghuraman S."/>
            <person name="Rege F."/>
            <person name="Reyes R."/>
            <person name="Rise C."/>
            <person name="Rogov P."/>
            <person name="Ross K."/>
            <person name="Ryan E."/>
            <person name="Settipalli S."/>
            <person name="Shea T."/>
            <person name="Sherpa N."/>
            <person name="Shi L."/>
            <person name="Shih D."/>
            <person name="Sparrow T."/>
            <person name="Spaulding J."/>
            <person name="Stalker J."/>
            <person name="Stange-Thomann N."/>
            <person name="Stavropoulos S."/>
            <person name="Stone C."/>
            <person name="Strader C."/>
            <person name="Tesfaye S."/>
            <person name="Thomson T."/>
            <person name="Thoulutsang Y."/>
            <person name="Thoulutsang D."/>
            <person name="Topham K."/>
            <person name="Topping I."/>
            <person name="Tsamla T."/>
            <person name="Vassiliev H."/>
            <person name="Vo A."/>
            <person name="Wangchuk T."/>
            <person name="Wangdi T."/>
            <person name="Weiand M."/>
            <person name="Wilkinson J."/>
            <person name="Wilson A."/>
            <person name="Yadav S."/>
            <person name="Young G."/>
            <person name="Yu Q."/>
            <person name="Zembek L."/>
            <person name="Zhong D."/>
            <person name="Zimmer A."/>
            <person name="Zwirko Z."/>
            <person name="Jaffe D.B."/>
            <person name="Alvarez P."/>
            <person name="Brockman W."/>
            <person name="Butler J."/>
            <person name="Chin C."/>
            <person name="Gnerre S."/>
            <person name="Grabherr M."/>
            <person name="Kleber M."/>
            <person name="Mauceli E."/>
            <person name="MacCallum I."/>
        </authorList>
    </citation>
    <scope>NUCLEOTIDE SEQUENCE [LARGE SCALE GENOMIC DNA]</scope>
    <source>
        <strain evidence="12">Tai18E2 / Tucson 14021-0261.01</strain>
    </source>
</reference>
<dbReference type="OrthoDB" id="1924968at2759"/>
<dbReference type="InterPro" id="IPR018108">
    <property type="entry name" value="MCP_transmembrane"/>
</dbReference>
<feature type="transmembrane region" description="Helical" evidence="10">
    <location>
        <begin position="69"/>
        <end position="91"/>
    </location>
</feature>
<dbReference type="PROSITE" id="PS50920">
    <property type="entry name" value="SOLCAR"/>
    <property type="match status" value="2"/>
</dbReference>
<dbReference type="PANTHER" id="PTHR45618">
    <property type="entry name" value="MITOCHONDRIAL DICARBOXYLATE CARRIER-RELATED"/>
    <property type="match status" value="1"/>
</dbReference>
<dbReference type="Gene3D" id="1.50.40.10">
    <property type="entry name" value="Mitochondrial carrier domain"/>
    <property type="match status" value="2"/>
</dbReference>
<evidence type="ECO:0000313" key="12">
    <source>
        <dbReference type="Proteomes" id="UP000002282"/>
    </source>
</evidence>
<evidence type="ECO:0000256" key="6">
    <source>
        <dbReference type="ARBA" id="ARBA00022989"/>
    </source>
</evidence>
<evidence type="ECO:0000256" key="5">
    <source>
        <dbReference type="ARBA" id="ARBA00022737"/>
    </source>
</evidence>
<dbReference type="SUPFAM" id="SSF103506">
    <property type="entry name" value="Mitochondrial carrier"/>
    <property type="match status" value="1"/>
</dbReference>
<keyword evidence="4 8" id="KW-0812">Transmembrane</keyword>
<protein>
    <submittedName>
        <fullName evidence="11">Uncharacterized protein</fullName>
    </submittedName>
</protein>
<feature type="repeat" description="Solcar" evidence="8">
    <location>
        <begin position="12"/>
        <end position="97"/>
    </location>
</feature>
<dbReference type="Proteomes" id="UP000002282">
    <property type="component" value="Chromosome 3R"/>
</dbReference>
<dbReference type="eggNOG" id="KOG0759">
    <property type="taxonomic scope" value="Eukaryota"/>
</dbReference>
<dbReference type="PhylomeDB" id="B4PUK8"/>
<evidence type="ECO:0000256" key="1">
    <source>
        <dbReference type="ARBA" id="ARBA00004141"/>
    </source>
</evidence>
<dbReference type="HOGENOM" id="CLU_1005675_0_0_1"/>
<dbReference type="AlphaFoldDB" id="B4PUK8"/>
<keyword evidence="12" id="KW-1185">Reference proteome</keyword>
<keyword evidence="6 10" id="KW-1133">Transmembrane helix</keyword>
<evidence type="ECO:0000256" key="4">
    <source>
        <dbReference type="ARBA" id="ARBA00022692"/>
    </source>
</evidence>
<evidence type="ECO:0000256" key="8">
    <source>
        <dbReference type="PROSITE-ProRule" id="PRU00282"/>
    </source>
</evidence>
<evidence type="ECO:0000256" key="10">
    <source>
        <dbReference type="SAM" id="Phobius"/>
    </source>
</evidence>
<reference evidence="11 12" key="2">
    <citation type="journal article" date="2007" name="PLoS Biol.">
        <title>Principles of genome evolution in the Drosophila melanogaster species group.</title>
        <authorList>
            <person name="Ranz J.M."/>
            <person name="Maurin D."/>
            <person name="Chan Y.S."/>
            <person name="von Grotthuss M."/>
            <person name="Hillier L.W."/>
            <person name="Roote J."/>
            <person name="Ashburner M."/>
            <person name="Bergman C.M."/>
        </authorList>
    </citation>
    <scope>NUCLEOTIDE SEQUENCE [LARGE SCALE GENOMIC DNA]</scope>
    <source>
        <strain evidence="12">Tai18E2 / Tucson 14021-0261.01</strain>
    </source>
</reference>
<feature type="transmembrane region" description="Helical" evidence="10">
    <location>
        <begin position="268"/>
        <end position="287"/>
    </location>
</feature>
<proteinExistence type="inferred from homology"/>
<feature type="repeat" description="Solcar" evidence="8">
    <location>
        <begin position="203"/>
        <end position="289"/>
    </location>
</feature>
<dbReference type="EMBL" id="CM000160">
    <property type="protein sequence ID" value="EDW96625.1"/>
    <property type="molecule type" value="Genomic_DNA"/>
</dbReference>
<dbReference type="InterPro" id="IPR050391">
    <property type="entry name" value="Mito_Metabolite_Transporter"/>
</dbReference>
<comment type="similarity">
    <text evidence="2 9">Belongs to the mitochondrial carrier (TC 2.A.29) family.</text>
</comment>
<dbReference type="InterPro" id="IPR023395">
    <property type="entry name" value="MCP_dom_sf"/>
</dbReference>
<evidence type="ECO:0000256" key="7">
    <source>
        <dbReference type="ARBA" id="ARBA00023136"/>
    </source>
</evidence>
<evidence type="ECO:0000313" key="11">
    <source>
        <dbReference type="EMBL" id="EDW96625.1"/>
    </source>
</evidence>
<accession>B4PUK8</accession>
<feature type="transmembrane region" description="Helical" evidence="10">
    <location>
        <begin position="111"/>
        <end position="131"/>
    </location>
</feature>
<dbReference type="OMA" id="RNYRNFW"/>
<evidence type="ECO:0000256" key="3">
    <source>
        <dbReference type="ARBA" id="ARBA00022448"/>
    </source>
</evidence>
<gene>
    <name evidence="11" type="primary">Dyak\GE24793</name>
    <name evidence="11" type="synonym">dyak_GLEANR_8455</name>
    <name evidence="11" type="synonym">GE24793</name>
    <name evidence="11" type="ORF">Dyak_GE24793</name>
</gene>
<evidence type="ECO:0000256" key="9">
    <source>
        <dbReference type="RuleBase" id="RU000488"/>
    </source>
</evidence>
<name>B4PUK8_DROYA</name>
<keyword evidence="3 9" id="KW-0813">Transport</keyword>
<dbReference type="Pfam" id="PF00153">
    <property type="entry name" value="Mito_carr"/>
    <property type="match status" value="2"/>
</dbReference>
<dbReference type="GO" id="GO:0016020">
    <property type="term" value="C:membrane"/>
    <property type="evidence" value="ECO:0007669"/>
    <property type="project" value="UniProtKB-SubCell"/>
</dbReference>
<evidence type="ECO:0000256" key="2">
    <source>
        <dbReference type="ARBA" id="ARBA00006375"/>
    </source>
</evidence>
<keyword evidence="5" id="KW-0677">Repeat</keyword>